<dbReference type="STRING" id="90262.A0A1X2IPS8"/>
<feature type="transmembrane region" description="Helical" evidence="14">
    <location>
        <begin position="158"/>
        <end position="177"/>
    </location>
</feature>
<evidence type="ECO:0000256" key="3">
    <source>
        <dbReference type="ARBA" id="ARBA00005760"/>
    </source>
</evidence>
<evidence type="ECO:0000256" key="1">
    <source>
        <dbReference type="ARBA" id="ARBA00004232"/>
    </source>
</evidence>
<dbReference type="GO" id="GO:0006999">
    <property type="term" value="P:nuclear pore organization"/>
    <property type="evidence" value="ECO:0007669"/>
    <property type="project" value="TreeGrafter"/>
</dbReference>
<evidence type="ECO:0000256" key="5">
    <source>
        <dbReference type="ARBA" id="ARBA00022692"/>
    </source>
</evidence>
<keyword evidence="4" id="KW-0813">Transport</keyword>
<feature type="transmembrane region" description="Helical" evidence="14">
    <location>
        <begin position="263"/>
        <end position="284"/>
    </location>
</feature>
<feature type="transmembrane region" description="Helical" evidence="14">
    <location>
        <begin position="41"/>
        <end position="61"/>
    </location>
</feature>
<dbReference type="Pfam" id="PF09531">
    <property type="entry name" value="Ndc1_Nup"/>
    <property type="match status" value="1"/>
</dbReference>
<keyword evidence="7" id="KW-0653">Protein transport</keyword>
<keyword evidence="11 14" id="KW-0472">Membrane</keyword>
<comment type="similarity">
    <text evidence="3">Belongs to the NDC1 family.</text>
</comment>
<feature type="transmembrane region" description="Helical" evidence="14">
    <location>
        <begin position="67"/>
        <end position="86"/>
    </location>
</feature>
<keyword evidence="6" id="KW-0509">mRNA transport</keyword>
<dbReference type="GO" id="GO:0030674">
    <property type="term" value="F:protein-macromolecule adaptor activity"/>
    <property type="evidence" value="ECO:0007669"/>
    <property type="project" value="TreeGrafter"/>
</dbReference>
<dbReference type="GO" id="GO:0070762">
    <property type="term" value="C:nuclear pore transmembrane ring"/>
    <property type="evidence" value="ECO:0007669"/>
    <property type="project" value="TreeGrafter"/>
</dbReference>
<evidence type="ECO:0000256" key="11">
    <source>
        <dbReference type="ARBA" id="ARBA00023136"/>
    </source>
</evidence>
<dbReference type="AlphaFoldDB" id="A0A1X2IPS8"/>
<evidence type="ECO:0000256" key="9">
    <source>
        <dbReference type="ARBA" id="ARBA00023010"/>
    </source>
</evidence>
<feature type="transmembrane region" description="Helical" evidence="14">
    <location>
        <begin position="115"/>
        <end position="138"/>
    </location>
</feature>
<feature type="compositionally biased region" description="Basic and acidic residues" evidence="13">
    <location>
        <begin position="376"/>
        <end position="391"/>
    </location>
</feature>
<evidence type="ECO:0000256" key="12">
    <source>
        <dbReference type="ARBA" id="ARBA00023242"/>
    </source>
</evidence>
<evidence type="ECO:0000256" key="7">
    <source>
        <dbReference type="ARBA" id="ARBA00022927"/>
    </source>
</evidence>
<evidence type="ECO:0000256" key="14">
    <source>
        <dbReference type="SAM" id="Phobius"/>
    </source>
</evidence>
<evidence type="ECO:0000256" key="10">
    <source>
        <dbReference type="ARBA" id="ARBA00023132"/>
    </source>
</evidence>
<dbReference type="OrthoDB" id="67850at2759"/>
<evidence type="ECO:0000256" key="2">
    <source>
        <dbReference type="ARBA" id="ARBA00004567"/>
    </source>
</evidence>
<evidence type="ECO:0000256" key="6">
    <source>
        <dbReference type="ARBA" id="ARBA00022816"/>
    </source>
</evidence>
<dbReference type="InterPro" id="IPR019049">
    <property type="entry name" value="Nucleoporin_prot_Ndc1/Nup"/>
</dbReference>
<dbReference type="Proteomes" id="UP000193560">
    <property type="component" value="Unassembled WGS sequence"/>
</dbReference>
<gene>
    <name evidence="15" type="ORF">BCR42DRAFT_409953</name>
</gene>
<dbReference type="EMBL" id="MCGE01000007">
    <property type="protein sequence ID" value="ORZ19521.1"/>
    <property type="molecule type" value="Genomic_DNA"/>
</dbReference>
<evidence type="ECO:0000256" key="4">
    <source>
        <dbReference type="ARBA" id="ARBA00022448"/>
    </source>
</evidence>
<dbReference type="GO" id="GO:0051028">
    <property type="term" value="P:mRNA transport"/>
    <property type="evidence" value="ECO:0007669"/>
    <property type="project" value="UniProtKB-KW"/>
</dbReference>
<evidence type="ECO:0000256" key="13">
    <source>
        <dbReference type="SAM" id="MobiDB-lite"/>
    </source>
</evidence>
<dbReference type="PANTHER" id="PTHR13269:SF6">
    <property type="entry name" value="NUCLEOPORIN NDC1"/>
    <property type="match status" value="1"/>
</dbReference>
<feature type="region of interest" description="Disordered" evidence="13">
    <location>
        <begin position="376"/>
        <end position="400"/>
    </location>
</feature>
<reference evidence="15 16" key="1">
    <citation type="submission" date="2016-07" db="EMBL/GenBank/DDBJ databases">
        <title>Pervasive Adenine N6-methylation of Active Genes in Fungi.</title>
        <authorList>
            <consortium name="DOE Joint Genome Institute"/>
            <person name="Mondo S.J."/>
            <person name="Dannebaum R.O."/>
            <person name="Kuo R.C."/>
            <person name="Labutti K."/>
            <person name="Haridas S."/>
            <person name="Kuo A."/>
            <person name="Salamov A."/>
            <person name="Ahrendt S.R."/>
            <person name="Lipzen A."/>
            <person name="Sullivan W."/>
            <person name="Andreopoulos W.B."/>
            <person name="Clum A."/>
            <person name="Lindquist E."/>
            <person name="Daum C."/>
            <person name="Ramamoorthy G.K."/>
            <person name="Gryganskyi A."/>
            <person name="Culley D."/>
            <person name="Magnuson J.K."/>
            <person name="James T.Y."/>
            <person name="O'Malley M.A."/>
            <person name="Stajich J.E."/>
            <person name="Spatafora J.W."/>
            <person name="Visel A."/>
            <person name="Grigoriev I.V."/>
        </authorList>
    </citation>
    <scope>NUCLEOTIDE SEQUENCE [LARGE SCALE GENOMIC DNA]</scope>
    <source>
        <strain evidence="15 16">NRRL 1336</strain>
    </source>
</reference>
<dbReference type="PANTHER" id="PTHR13269">
    <property type="entry name" value="NUCLEOPORIN NDC1"/>
    <property type="match status" value="1"/>
</dbReference>
<protein>
    <submittedName>
        <fullName evidence="15">Nucleoporin protein Ndc1-Nup</fullName>
    </submittedName>
</protein>
<keyword evidence="5 14" id="KW-0812">Transmembrane</keyword>
<dbReference type="GO" id="GO:0015031">
    <property type="term" value="P:protein transport"/>
    <property type="evidence" value="ECO:0007669"/>
    <property type="project" value="UniProtKB-KW"/>
</dbReference>
<comment type="subcellular location">
    <subcellularLocation>
        <location evidence="1">Nucleus membrane</location>
        <topology evidence="1">Multi-pass membrane protein</topology>
    </subcellularLocation>
    <subcellularLocation>
        <location evidence="2">Nucleus</location>
        <location evidence="2">Nuclear pore complex</location>
    </subcellularLocation>
</comment>
<feature type="transmembrane region" description="Helical" evidence="14">
    <location>
        <begin position="207"/>
        <end position="226"/>
    </location>
</feature>
<sequence length="607" mass="68837">MNSFIKKTTQPTITGTLKPPCYSYTKAYDVLFLQQTKNCALILLVVAALTTTCLESIQFTLPSWRTLIYTIILWASLILLLLYRLISNTFQRNMGPTLKSDLLTAITGRENSIRIMVYTFISIVLVLSSFILLFRTTIPNNIINRQRHGAQQINLERLYVFFYACLLGLSFSIYRNFHQLWVIQMQVVQQNPLYLIKYSTRSSVKPPLSWSFGIFAASYMTYLLFSGTIYKLATHFIGIFTPVLDAPIIGFRWWDVVLFGKMIIVGYSIVWNWVFVDIVVDAYFNKVDDCISPYSNPIGCLIDGLQQRKEEQLRGRAFAELARLSSVDPVKRKVIYNDMGNNNAPSTWSRIRTECIVALDELTDRINAEYKVDKTQDKTKDIRNSESDKTAATESKPGNKKTIKLVDGNIIAQRRKNVAQFDDRTFHAVSNAATQVSDRLPSPDIHVGKLISSGWAKFLKSKIGKSIASTRPKGKIGQWLHYLCDETKSRKMYTVLGNPAMQIYSIKALSNLLTFSLQEDDLGHVQYDISTIVNVLLGCLSTVNTYVQSPPPHYLKLSELPDVPLLAPFQLDLALTDALLTIKLSFSEHLDGIAVDDKYLSSWNQIV</sequence>
<comment type="caution">
    <text evidence="15">The sequence shown here is derived from an EMBL/GenBank/DDBJ whole genome shotgun (WGS) entry which is preliminary data.</text>
</comment>
<evidence type="ECO:0000313" key="15">
    <source>
        <dbReference type="EMBL" id="ORZ19521.1"/>
    </source>
</evidence>
<organism evidence="15 16">
    <name type="scientific">Absidia repens</name>
    <dbReference type="NCBI Taxonomy" id="90262"/>
    <lineage>
        <taxon>Eukaryota</taxon>
        <taxon>Fungi</taxon>
        <taxon>Fungi incertae sedis</taxon>
        <taxon>Mucoromycota</taxon>
        <taxon>Mucoromycotina</taxon>
        <taxon>Mucoromycetes</taxon>
        <taxon>Mucorales</taxon>
        <taxon>Cunninghamellaceae</taxon>
        <taxon>Absidia</taxon>
    </lineage>
</organism>
<keyword evidence="9" id="KW-0811">Translocation</keyword>
<evidence type="ECO:0000313" key="16">
    <source>
        <dbReference type="Proteomes" id="UP000193560"/>
    </source>
</evidence>
<dbReference type="GO" id="GO:0005816">
    <property type="term" value="C:spindle pole body"/>
    <property type="evidence" value="ECO:0007669"/>
    <property type="project" value="TreeGrafter"/>
</dbReference>
<keyword evidence="8 14" id="KW-1133">Transmembrane helix</keyword>
<dbReference type="GO" id="GO:0031965">
    <property type="term" value="C:nuclear membrane"/>
    <property type="evidence" value="ECO:0007669"/>
    <property type="project" value="UniProtKB-SubCell"/>
</dbReference>
<evidence type="ECO:0000256" key="8">
    <source>
        <dbReference type="ARBA" id="ARBA00022989"/>
    </source>
</evidence>
<name>A0A1X2IPS8_9FUNG</name>
<keyword evidence="10" id="KW-0906">Nuclear pore complex</keyword>
<keyword evidence="16" id="KW-1185">Reference proteome</keyword>
<proteinExistence type="inferred from homology"/>
<keyword evidence="12" id="KW-0539">Nucleus</keyword>
<accession>A0A1X2IPS8</accession>